<keyword evidence="4" id="KW-1185">Reference proteome</keyword>
<dbReference type="PROSITE" id="PS50164">
    <property type="entry name" value="GIY_YIG"/>
    <property type="match status" value="1"/>
</dbReference>
<reference evidence="4" key="1">
    <citation type="submission" date="2016-11" db="EMBL/GenBank/DDBJ databases">
        <authorList>
            <person name="Varghese N."/>
            <person name="Submissions S."/>
        </authorList>
    </citation>
    <scope>NUCLEOTIDE SEQUENCE [LARGE SCALE GENOMIC DNA]</scope>
    <source>
        <strain evidence="4">DSM 29440</strain>
    </source>
</reference>
<dbReference type="AlphaFoldDB" id="A0A1N6EVW6"/>
<proteinExistence type="inferred from homology"/>
<dbReference type="STRING" id="1217970.SAMN05444002_1146"/>
<gene>
    <name evidence="3" type="ORF">SAMN05444002_1146</name>
</gene>
<evidence type="ECO:0000256" key="1">
    <source>
        <dbReference type="ARBA" id="ARBA00007435"/>
    </source>
</evidence>
<dbReference type="InterPro" id="IPR000305">
    <property type="entry name" value="GIY-YIG_endonuc"/>
</dbReference>
<sequence>MDKQMAVYMMTNKPRGTLYIGVTSGLVGRVWQHRTHAFPGFTDLYNLDKLVWYETHEEPTVAIQREKSLKRWYRRWKIDLIEKANPGWRDLWYEICPGAEAEADV</sequence>
<evidence type="ECO:0000259" key="2">
    <source>
        <dbReference type="PROSITE" id="PS50164"/>
    </source>
</evidence>
<name>A0A1N6EVW6_9RHOB</name>
<dbReference type="CDD" id="cd10448">
    <property type="entry name" value="GIY-YIG_unchar_3"/>
    <property type="match status" value="1"/>
</dbReference>
<feature type="domain" description="GIY-YIG" evidence="2">
    <location>
        <begin position="3"/>
        <end position="79"/>
    </location>
</feature>
<keyword evidence="3" id="KW-0540">Nuclease</keyword>
<comment type="similarity">
    <text evidence="1">Belongs to the UPF0213 family.</text>
</comment>
<dbReference type="Pfam" id="PF01541">
    <property type="entry name" value="GIY-YIG"/>
    <property type="match status" value="1"/>
</dbReference>
<dbReference type="GO" id="GO:0004519">
    <property type="term" value="F:endonuclease activity"/>
    <property type="evidence" value="ECO:0007669"/>
    <property type="project" value="UniProtKB-KW"/>
</dbReference>
<dbReference type="PANTHER" id="PTHR34477">
    <property type="entry name" value="UPF0213 PROTEIN YHBQ"/>
    <property type="match status" value="1"/>
</dbReference>
<evidence type="ECO:0000313" key="3">
    <source>
        <dbReference type="EMBL" id="SIN87140.1"/>
    </source>
</evidence>
<dbReference type="EMBL" id="FSRL01000001">
    <property type="protein sequence ID" value="SIN87140.1"/>
    <property type="molecule type" value="Genomic_DNA"/>
</dbReference>
<keyword evidence="3" id="KW-0255">Endonuclease</keyword>
<protein>
    <submittedName>
        <fullName evidence="3">Putative endonuclease</fullName>
    </submittedName>
</protein>
<dbReference type="Gene3D" id="3.40.1440.10">
    <property type="entry name" value="GIY-YIG endonuclease"/>
    <property type="match status" value="1"/>
</dbReference>
<keyword evidence="3" id="KW-0378">Hydrolase</keyword>
<dbReference type="SMART" id="SM00465">
    <property type="entry name" value="GIYc"/>
    <property type="match status" value="1"/>
</dbReference>
<dbReference type="PANTHER" id="PTHR34477:SF5">
    <property type="entry name" value="BSL5627 PROTEIN"/>
    <property type="match status" value="1"/>
</dbReference>
<evidence type="ECO:0000313" key="4">
    <source>
        <dbReference type="Proteomes" id="UP000184932"/>
    </source>
</evidence>
<dbReference type="InterPro" id="IPR035901">
    <property type="entry name" value="GIY-YIG_endonuc_sf"/>
</dbReference>
<accession>A0A1N6EVW6</accession>
<organism evidence="3 4">
    <name type="scientific">Vannielia litorea</name>
    <dbReference type="NCBI Taxonomy" id="1217970"/>
    <lineage>
        <taxon>Bacteria</taxon>
        <taxon>Pseudomonadati</taxon>
        <taxon>Pseudomonadota</taxon>
        <taxon>Alphaproteobacteria</taxon>
        <taxon>Rhodobacterales</taxon>
        <taxon>Paracoccaceae</taxon>
        <taxon>Vannielia</taxon>
    </lineage>
</organism>
<dbReference type="SUPFAM" id="SSF82771">
    <property type="entry name" value="GIY-YIG endonuclease"/>
    <property type="match status" value="1"/>
</dbReference>
<dbReference type="InterPro" id="IPR050190">
    <property type="entry name" value="UPF0213_domain"/>
</dbReference>
<dbReference type="Proteomes" id="UP000184932">
    <property type="component" value="Unassembled WGS sequence"/>
</dbReference>